<feature type="domain" description="OmpR/PhoB-type" evidence="4">
    <location>
        <begin position="217"/>
        <end position="317"/>
    </location>
</feature>
<evidence type="ECO:0000313" key="5">
    <source>
        <dbReference type="EMBL" id="RTQ32821.1"/>
    </source>
</evidence>
<proteinExistence type="predicted"/>
<evidence type="ECO:0000313" key="6">
    <source>
        <dbReference type="Proteomes" id="UP000267418"/>
    </source>
</evidence>
<dbReference type="InterPro" id="IPR001867">
    <property type="entry name" value="OmpR/PhoB-type_DNA-bd"/>
</dbReference>
<reference evidence="5 6" key="1">
    <citation type="submission" date="2018-12" db="EMBL/GenBank/DDBJ databases">
        <title>The genome of Variovorax gossypii DSM 100435.</title>
        <authorList>
            <person name="Gao J."/>
            <person name="Sun J."/>
        </authorList>
    </citation>
    <scope>NUCLEOTIDE SEQUENCE [LARGE SCALE GENOMIC DNA]</scope>
    <source>
        <strain evidence="5 6">DSM 100435</strain>
    </source>
</reference>
<feature type="compositionally biased region" description="Basic residues" evidence="3">
    <location>
        <begin position="60"/>
        <end position="76"/>
    </location>
</feature>
<dbReference type="OrthoDB" id="9802426at2"/>
<evidence type="ECO:0000259" key="4">
    <source>
        <dbReference type="PROSITE" id="PS51755"/>
    </source>
</evidence>
<dbReference type="Proteomes" id="UP000267418">
    <property type="component" value="Unassembled WGS sequence"/>
</dbReference>
<dbReference type="InterPro" id="IPR016032">
    <property type="entry name" value="Sig_transdc_resp-reg_C-effctor"/>
</dbReference>
<keyword evidence="1 2" id="KW-0238">DNA-binding</keyword>
<dbReference type="InterPro" id="IPR036388">
    <property type="entry name" value="WH-like_DNA-bd_sf"/>
</dbReference>
<dbReference type="PROSITE" id="PS51755">
    <property type="entry name" value="OMPR_PHOB"/>
    <property type="match status" value="1"/>
</dbReference>
<name>A0A3S0IYQ8_9BURK</name>
<comment type="caution">
    <text evidence="5">The sequence shown here is derived from an EMBL/GenBank/DDBJ whole genome shotgun (WGS) entry which is preliminary data.</text>
</comment>
<feature type="DNA-binding region" description="OmpR/PhoB-type" evidence="2">
    <location>
        <begin position="217"/>
        <end position="317"/>
    </location>
</feature>
<gene>
    <name evidence="5" type="ORF">EJP69_19070</name>
</gene>
<feature type="region of interest" description="Disordered" evidence="3">
    <location>
        <begin position="1"/>
        <end position="25"/>
    </location>
</feature>
<dbReference type="GO" id="GO:0000160">
    <property type="term" value="P:phosphorelay signal transduction system"/>
    <property type="evidence" value="ECO:0007669"/>
    <property type="project" value="InterPro"/>
</dbReference>
<sequence length="330" mass="37440">MPQSAETGEDRMRGTPKFSESGAAEQYQRIRAVHLLGPRARTLYGPQQPARARHEGRCRSERHRPATPHPGRRHKTPTTTMPLRSFSIAILGMDEESQAILQRHLGLLGHRSAAYAAAADLLAAMGTADSLDLLLLRPQDRETYQSLCAACNSLNTPALLVLHDGEWPHLLPETEDFIEVDAIEWNPTHSIEQELNWRMQQLWSRSRSPKPANKTRKERNSWGPYKFLLDSRTVLNRDHAIALSSFEFTLALELFRGLDHILTRDWLMHRLWADKPRMPDPRTLDVYATKVRRKLELTPENGFVLHGVYKQGYQLIALPQAPAGASETSA</sequence>
<accession>A0A3S0IYQ8</accession>
<dbReference type="SMART" id="SM00862">
    <property type="entry name" value="Trans_reg_C"/>
    <property type="match status" value="1"/>
</dbReference>
<dbReference type="Pfam" id="PF00486">
    <property type="entry name" value="Trans_reg_C"/>
    <property type="match status" value="1"/>
</dbReference>
<dbReference type="SUPFAM" id="SSF46894">
    <property type="entry name" value="C-terminal effector domain of the bipartite response regulators"/>
    <property type="match status" value="1"/>
</dbReference>
<dbReference type="Gene3D" id="1.10.10.10">
    <property type="entry name" value="Winged helix-like DNA-binding domain superfamily/Winged helix DNA-binding domain"/>
    <property type="match status" value="1"/>
</dbReference>
<dbReference type="AlphaFoldDB" id="A0A3S0IYQ8"/>
<protein>
    <submittedName>
        <fullName evidence="5">Response regulator transcription factor</fullName>
    </submittedName>
</protein>
<keyword evidence="6" id="KW-1185">Reference proteome</keyword>
<dbReference type="GO" id="GO:0003677">
    <property type="term" value="F:DNA binding"/>
    <property type="evidence" value="ECO:0007669"/>
    <property type="project" value="UniProtKB-UniRule"/>
</dbReference>
<dbReference type="EMBL" id="RXOE01000005">
    <property type="protein sequence ID" value="RTQ32821.1"/>
    <property type="molecule type" value="Genomic_DNA"/>
</dbReference>
<evidence type="ECO:0000256" key="1">
    <source>
        <dbReference type="ARBA" id="ARBA00023125"/>
    </source>
</evidence>
<organism evidence="5 6">
    <name type="scientific">Variovorax gossypii</name>
    <dbReference type="NCBI Taxonomy" id="1679495"/>
    <lineage>
        <taxon>Bacteria</taxon>
        <taxon>Pseudomonadati</taxon>
        <taxon>Pseudomonadota</taxon>
        <taxon>Betaproteobacteria</taxon>
        <taxon>Burkholderiales</taxon>
        <taxon>Comamonadaceae</taxon>
        <taxon>Variovorax</taxon>
    </lineage>
</organism>
<dbReference type="GO" id="GO:0006355">
    <property type="term" value="P:regulation of DNA-templated transcription"/>
    <property type="evidence" value="ECO:0007669"/>
    <property type="project" value="InterPro"/>
</dbReference>
<feature type="region of interest" description="Disordered" evidence="3">
    <location>
        <begin position="44"/>
        <end position="79"/>
    </location>
</feature>
<dbReference type="CDD" id="cd00383">
    <property type="entry name" value="trans_reg_C"/>
    <property type="match status" value="1"/>
</dbReference>
<evidence type="ECO:0000256" key="2">
    <source>
        <dbReference type="PROSITE-ProRule" id="PRU01091"/>
    </source>
</evidence>
<evidence type="ECO:0000256" key="3">
    <source>
        <dbReference type="SAM" id="MobiDB-lite"/>
    </source>
</evidence>